<evidence type="ECO:0000259" key="5">
    <source>
        <dbReference type="Pfam" id="PF14833"/>
    </source>
</evidence>
<feature type="active site" evidence="3">
    <location>
        <position position="170"/>
    </location>
</feature>
<gene>
    <name evidence="6" type="ORF">V3328_23310</name>
</gene>
<dbReference type="Proteomes" id="UP001378188">
    <property type="component" value="Unassembled WGS sequence"/>
</dbReference>
<dbReference type="InterPro" id="IPR006115">
    <property type="entry name" value="6PGDH_NADP-bd"/>
</dbReference>
<evidence type="ECO:0000256" key="3">
    <source>
        <dbReference type="PIRSR" id="PIRSR000103-1"/>
    </source>
</evidence>
<evidence type="ECO:0000256" key="2">
    <source>
        <dbReference type="ARBA" id="ARBA00023027"/>
    </source>
</evidence>
<reference evidence="6 7" key="1">
    <citation type="submission" date="2024-02" db="EMBL/GenBank/DDBJ databases">
        <title>Genome analysis and characterization of Microbaculum marinisediminis sp. nov., isolated from marine sediment.</title>
        <authorList>
            <person name="Du Z.-J."/>
            <person name="Ye Y.-Q."/>
            <person name="Zhang Z.-R."/>
            <person name="Yuan S.-M."/>
            <person name="Zhang X.-Y."/>
        </authorList>
    </citation>
    <scope>NUCLEOTIDE SEQUENCE [LARGE SCALE GENOMIC DNA]</scope>
    <source>
        <strain evidence="6 7">SDUM1044001</strain>
    </source>
</reference>
<name>A0AAW9S1J2_9HYPH</name>
<keyword evidence="1 6" id="KW-0560">Oxidoreductase</keyword>
<dbReference type="Pfam" id="PF03446">
    <property type="entry name" value="NAD_binding_2"/>
    <property type="match status" value="1"/>
</dbReference>
<dbReference type="InterPro" id="IPR029154">
    <property type="entry name" value="HIBADH-like_NADP-bd"/>
</dbReference>
<dbReference type="PANTHER" id="PTHR43060">
    <property type="entry name" value="3-HYDROXYISOBUTYRATE DEHYDROGENASE-LIKE 1, MITOCHONDRIAL-RELATED"/>
    <property type="match status" value="1"/>
</dbReference>
<accession>A0AAW9S1J2</accession>
<feature type="domain" description="3-hydroxyisobutyrate dehydrogenase-like NAD-binding" evidence="5">
    <location>
        <begin position="164"/>
        <end position="284"/>
    </location>
</feature>
<dbReference type="GO" id="GO:0050661">
    <property type="term" value="F:NADP binding"/>
    <property type="evidence" value="ECO:0007669"/>
    <property type="project" value="InterPro"/>
</dbReference>
<dbReference type="PIRSF" id="PIRSF000103">
    <property type="entry name" value="HIBADH"/>
    <property type="match status" value="1"/>
</dbReference>
<dbReference type="InterPro" id="IPR036291">
    <property type="entry name" value="NAD(P)-bd_dom_sf"/>
</dbReference>
<dbReference type="GO" id="GO:0051287">
    <property type="term" value="F:NAD binding"/>
    <property type="evidence" value="ECO:0007669"/>
    <property type="project" value="InterPro"/>
</dbReference>
<dbReference type="EC" id="1.1.-.-" evidence="6"/>
<dbReference type="RefSeq" id="WP_340332125.1">
    <property type="nucleotide sequence ID" value="NZ_JAZHOF010000011.1"/>
</dbReference>
<evidence type="ECO:0000256" key="1">
    <source>
        <dbReference type="ARBA" id="ARBA00023002"/>
    </source>
</evidence>
<proteinExistence type="predicted"/>
<organism evidence="6 7">
    <name type="scientific">Microbaculum marinum</name>
    <dbReference type="NCBI Taxonomy" id="1764581"/>
    <lineage>
        <taxon>Bacteria</taxon>
        <taxon>Pseudomonadati</taxon>
        <taxon>Pseudomonadota</taxon>
        <taxon>Alphaproteobacteria</taxon>
        <taxon>Hyphomicrobiales</taxon>
        <taxon>Tepidamorphaceae</taxon>
        <taxon>Microbaculum</taxon>
    </lineage>
</organism>
<dbReference type="Pfam" id="PF14833">
    <property type="entry name" value="NAD_binding_11"/>
    <property type="match status" value="1"/>
</dbReference>
<comment type="caution">
    <text evidence="6">The sequence shown here is derived from an EMBL/GenBank/DDBJ whole genome shotgun (WGS) entry which is preliminary data.</text>
</comment>
<dbReference type="InterPro" id="IPR013328">
    <property type="entry name" value="6PGD_dom2"/>
</dbReference>
<dbReference type="PANTHER" id="PTHR43060:SF15">
    <property type="entry name" value="3-HYDROXYISOBUTYRATE DEHYDROGENASE-LIKE 1, MITOCHONDRIAL-RELATED"/>
    <property type="match status" value="1"/>
</dbReference>
<sequence length="292" mass="30649">MGETIGFIGLGLMGEGFTRRLMDAGYTVAGYDINEARNSAASDWGVQVAASPAEVAKCAEIVLLCVVNTRAVEDVVADIVSSGRLDGKVLIDHSTTEIAATTRLASLLEDRTGMAFVDAPVSGGPQAAREGTLAIMAGGPDAAIARISPLMKHLGKLTHMGAVGTGQATKLVNQTIVLTNFCVLAEALRLAEAHGVDASRIPDALSSGYAGSNLLPVAFERMIARDFAPRGYARQVLKDLEMVQEDARPYHLAMPMTSQALTLFRMLVAAGNSELDGFAVLNLLPEVDGNGH</sequence>
<dbReference type="InterPro" id="IPR015815">
    <property type="entry name" value="HIBADH-related"/>
</dbReference>
<protein>
    <submittedName>
        <fullName evidence="6">NAD(P)-dependent oxidoreductase</fullName>
        <ecNumber evidence="6">1.1.-.-</ecNumber>
    </submittedName>
</protein>
<dbReference type="GO" id="GO:0016491">
    <property type="term" value="F:oxidoreductase activity"/>
    <property type="evidence" value="ECO:0007669"/>
    <property type="project" value="UniProtKB-KW"/>
</dbReference>
<dbReference type="EMBL" id="JAZHOF010000011">
    <property type="protein sequence ID" value="MEJ8574430.1"/>
    <property type="molecule type" value="Genomic_DNA"/>
</dbReference>
<dbReference type="Gene3D" id="1.10.1040.10">
    <property type="entry name" value="N-(1-d-carboxylethyl)-l-norvaline Dehydrogenase, domain 2"/>
    <property type="match status" value="1"/>
</dbReference>
<evidence type="ECO:0000259" key="4">
    <source>
        <dbReference type="Pfam" id="PF03446"/>
    </source>
</evidence>
<dbReference type="SUPFAM" id="SSF51735">
    <property type="entry name" value="NAD(P)-binding Rossmann-fold domains"/>
    <property type="match status" value="1"/>
</dbReference>
<keyword evidence="2" id="KW-0520">NAD</keyword>
<dbReference type="Gene3D" id="3.40.50.720">
    <property type="entry name" value="NAD(P)-binding Rossmann-like Domain"/>
    <property type="match status" value="1"/>
</dbReference>
<evidence type="ECO:0000313" key="7">
    <source>
        <dbReference type="Proteomes" id="UP001378188"/>
    </source>
</evidence>
<dbReference type="SUPFAM" id="SSF48179">
    <property type="entry name" value="6-phosphogluconate dehydrogenase C-terminal domain-like"/>
    <property type="match status" value="1"/>
</dbReference>
<dbReference type="AlphaFoldDB" id="A0AAW9S1J2"/>
<dbReference type="InterPro" id="IPR008927">
    <property type="entry name" value="6-PGluconate_DH-like_C_sf"/>
</dbReference>
<evidence type="ECO:0000313" key="6">
    <source>
        <dbReference type="EMBL" id="MEJ8574430.1"/>
    </source>
</evidence>
<keyword evidence="7" id="KW-1185">Reference proteome</keyword>
<feature type="domain" description="6-phosphogluconate dehydrogenase NADP-binding" evidence="4">
    <location>
        <begin position="4"/>
        <end position="159"/>
    </location>
</feature>